<evidence type="ECO:0000313" key="1">
    <source>
        <dbReference type="EMBL" id="MQA40609.1"/>
    </source>
</evidence>
<reference evidence="1 2" key="1">
    <citation type="submission" date="2019-10" db="EMBL/GenBank/DDBJ databases">
        <title>Two novel species isolated from a subtropical stream in China.</title>
        <authorList>
            <person name="Lu H."/>
        </authorList>
    </citation>
    <scope>NUCLEOTIDE SEQUENCE [LARGE SCALE GENOMIC DNA]</scope>
    <source>
        <strain evidence="1 2">FT29W</strain>
    </source>
</reference>
<protein>
    <submittedName>
        <fullName evidence="1">Uncharacterized protein</fullName>
    </submittedName>
</protein>
<name>A0A6A7N6J7_9BURK</name>
<dbReference type="RefSeq" id="WP_152839906.1">
    <property type="nucleotide sequence ID" value="NZ_WHUG01000009.1"/>
</dbReference>
<dbReference type="Proteomes" id="UP000440498">
    <property type="component" value="Unassembled WGS sequence"/>
</dbReference>
<dbReference type="EMBL" id="WHUG01000009">
    <property type="protein sequence ID" value="MQA40609.1"/>
    <property type="molecule type" value="Genomic_DNA"/>
</dbReference>
<evidence type="ECO:0000313" key="2">
    <source>
        <dbReference type="Proteomes" id="UP000440498"/>
    </source>
</evidence>
<gene>
    <name evidence="1" type="ORF">GEV02_20870</name>
</gene>
<comment type="caution">
    <text evidence="1">The sequence shown here is derived from an EMBL/GenBank/DDBJ whole genome shotgun (WGS) entry which is preliminary data.</text>
</comment>
<keyword evidence="2" id="KW-1185">Reference proteome</keyword>
<proteinExistence type="predicted"/>
<dbReference type="AlphaFoldDB" id="A0A6A7N6J7"/>
<accession>A0A6A7N6J7</accession>
<sequence>MDRPMEKVLVQTKQVAASLVALDHRIERLQMDSGYEACASGLPPDDFNIVPLQAQAREMRNQLRALLAVDGSPLRALLCCCCNASTLGRHWYALAKGYGLCASCAYSRTAGRSDAEMFCDFGIEGVHYGLCHAPDEGMRSLRPARVLRLLRDALIDARECIRGRQRVDYFEQVISETRLVELPELFYDQQAQSDRLDFAVLLLAGWELREATLAHDALVAGTVCPSGLMDRAAQVAYTELTPAARRYFAERVADTVASPLTGGWQDVSEADRALLIDGGLAWWSGRTLMLTAFGRWAYGVETVANRSRLALGTAGPQDVHAVQEVQ</sequence>
<organism evidence="1 2">
    <name type="scientific">Rugamonas aquatica</name>
    <dbReference type="NCBI Taxonomy" id="2743357"/>
    <lineage>
        <taxon>Bacteria</taxon>
        <taxon>Pseudomonadati</taxon>
        <taxon>Pseudomonadota</taxon>
        <taxon>Betaproteobacteria</taxon>
        <taxon>Burkholderiales</taxon>
        <taxon>Oxalobacteraceae</taxon>
        <taxon>Telluria group</taxon>
        <taxon>Rugamonas</taxon>
    </lineage>
</organism>